<keyword evidence="2" id="KW-1185">Reference proteome</keyword>
<dbReference type="Proteomes" id="UP001141950">
    <property type="component" value="Unassembled WGS sequence"/>
</dbReference>
<name>A0A9X2S9T8_9BACL</name>
<sequence>MKDEMMTKLETIYADYYDGLYSEDQLKTMLKRLYSESQIDITKWSEMLLDAQWKYATEEDYRNKREQLDLEAELEGGGIMFFCDCGGLLLVEKVEAYPERYNGNERLDYDRSCTAKCPDCNKVYEGLKYD</sequence>
<accession>A0A9X2S9T8</accession>
<dbReference type="AlphaFoldDB" id="A0A9X2S9T8"/>
<evidence type="ECO:0000313" key="1">
    <source>
        <dbReference type="EMBL" id="MCR2805385.1"/>
    </source>
</evidence>
<protein>
    <submittedName>
        <fullName evidence="1">Uncharacterized protein</fullName>
    </submittedName>
</protein>
<reference evidence="1" key="1">
    <citation type="submission" date="2022-08" db="EMBL/GenBank/DDBJ databases">
        <title>The genomic sequence of strain Paenibacillus sp. SCIV0701.</title>
        <authorList>
            <person name="Zhao H."/>
        </authorList>
    </citation>
    <scope>NUCLEOTIDE SEQUENCE</scope>
    <source>
        <strain evidence="1">SCIV0701</strain>
    </source>
</reference>
<organism evidence="1 2">
    <name type="scientific">Paenibacillus soyae</name>
    <dbReference type="NCBI Taxonomy" id="2969249"/>
    <lineage>
        <taxon>Bacteria</taxon>
        <taxon>Bacillati</taxon>
        <taxon>Bacillota</taxon>
        <taxon>Bacilli</taxon>
        <taxon>Bacillales</taxon>
        <taxon>Paenibacillaceae</taxon>
        <taxon>Paenibacillus</taxon>
    </lineage>
</organism>
<gene>
    <name evidence="1" type="ORF">NQZ67_15975</name>
</gene>
<dbReference type="EMBL" id="JANIPJ010000011">
    <property type="protein sequence ID" value="MCR2805385.1"/>
    <property type="molecule type" value="Genomic_DNA"/>
</dbReference>
<evidence type="ECO:0000313" key="2">
    <source>
        <dbReference type="Proteomes" id="UP001141950"/>
    </source>
</evidence>
<comment type="caution">
    <text evidence="1">The sequence shown here is derived from an EMBL/GenBank/DDBJ whole genome shotgun (WGS) entry which is preliminary data.</text>
</comment>
<proteinExistence type="predicted"/>
<dbReference type="RefSeq" id="WP_257447758.1">
    <property type="nucleotide sequence ID" value="NZ_JANIPJ010000011.1"/>
</dbReference>